<dbReference type="Gramene" id="GBG61537">
    <property type="protein sequence ID" value="GBG61537"/>
    <property type="gene ID" value="CBR_g22334"/>
</dbReference>
<evidence type="ECO:0000313" key="1">
    <source>
        <dbReference type="EMBL" id="GBG61537.1"/>
    </source>
</evidence>
<sequence length="693" mass="79463">MEGGSQRVVIPIRFKDDGVWSSNLPSILTKYDKKGIRTFPIEANGGNTWFPRWQKVRKAFGESTVKIGGWTGVLKELKVELEQGGLLEVVHLRAWKPQGNKLKQILIGIMRNPGKLASIYEWDLKVVIRLYNVVRDFGKKSTRKYMRRQVSRIVREGLVVKTKYDARVKLVELHKVVNDCITTCELPECFRNRARRKVRIVQTKNLAVKDLLHNQRAYAAQKVLICTCADLPYPREGGHVRFRFSKGEDRHVRMGNANDIPRATVADRAKLLKHEVEDSFANWYNFRGNISKVSRERLVACISSPEDNEDRISVMEVASVKRELTGFVITPLDKNPEETVAICPAVYHKAMMDTFANNPGYRVMTSTKGVILREIREDVEKEGLKHFVRWDKKGEFGKTYVLPKHKDLDRYCPICPAFNDPMVKTLRLVAKALNHLLFTLPKDWHFNMQAVEHMVGRLARINKKLKGTRSEGSVEAMPFDIKEMFSKLPHEKIRGVVDWIVEYHKKKGRRSIMVNPRGKGSTSGRTTGKDCRRELSLDDLRKFVALELQHTYTKATGVLLRQDVGIPMGKNTSPPLACILYAYAEYTFIVSLGRWRNQVFDIRLMGDVEWILGAIPQESKADIVKRFKECYPDNLVLKWTNDGCGNFEFLGCEIKVSGCLPCVGSIQQSKDEQSLWAEEKIVFQNGQTFRSWS</sequence>
<accession>A0A388JUU7</accession>
<keyword evidence="2" id="KW-1185">Reference proteome</keyword>
<organism evidence="1 2">
    <name type="scientific">Chara braunii</name>
    <name type="common">Braun's stonewort</name>
    <dbReference type="NCBI Taxonomy" id="69332"/>
    <lineage>
        <taxon>Eukaryota</taxon>
        <taxon>Viridiplantae</taxon>
        <taxon>Streptophyta</taxon>
        <taxon>Charophyceae</taxon>
        <taxon>Charales</taxon>
        <taxon>Characeae</taxon>
        <taxon>Chara</taxon>
    </lineage>
</organism>
<evidence type="ECO:0000313" key="2">
    <source>
        <dbReference type="Proteomes" id="UP000265515"/>
    </source>
</evidence>
<protein>
    <recommendedName>
        <fullName evidence="3">Reverse transcriptase domain-containing protein</fullName>
    </recommendedName>
</protein>
<proteinExistence type="predicted"/>
<dbReference type="AlphaFoldDB" id="A0A388JUU7"/>
<dbReference type="Proteomes" id="UP000265515">
    <property type="component" value="Unassembled WGS sequence"/>
</dbReference>
<gene>
    <name evidence="1" type="ORF">CBR_g22334</name>
</gene>
<dbReference type="EMBL" id="BFEA01000021">
    <property type="protein sequence ID" value="GBG61537.1"/>
    <property type="molecule type" value="Genomic_DNA"/>
</dbReference>
<evidence type="ECO:0008006" key="3">
    <source>
        <dbReference type="Google" id="ProtNLM"/>
    </source>
</evidence>
<reference evidence="1 2" key="1">
    <citation type="journal article" date="2018" name="Cell">
        <title>The Chara Genome: Secondary Complexity and Implications for Plant Terrestrialization.</title>
        <authorList>
            <person name="Nishiyama T."/>
            <person name="Sakayama H."/>
            <person name="Vries J.D."/>
            <person name="Buschmann H."/>
            <person name="Saint-Marcoux D."/>
            <person name="Ullrich K.K."/>
            <person name="Haas F.B."/>
            <person name="Vanderstraeten L."/>
            <person name="Becker D."/>
            <person name="Lang D."/>
            <person name="Vosolsobe S."/>
            <person name="Rombauts S."/>
            <person name="Wilhelmsson P.K.I."/>
            <person name="Janitza P."/>
            <person name="Kern R."/>
            <person name="Heyl A."/>
            <person name="Rumpler F."/>
            <person name="Villalobos L.I.A.C."/>
            <person name="Clay J.M."/>
            <person name="Skokan R."/>
            <person name="Toyoda A."/>
            <person name="Suzuki Y."/>
            <person name="Kagoshima H."/>
            <person name="Schijlen E."/>
            <person name="Tajeshwar N."/>
            <person name="Catarino B."/>
            <person name="Hetherington A.J."/>
            <person name="Saltykova A."/>
            <person name="Bonnot C."/>
            <person name="Breuninger H."/>
            <person name="Symeonidi A."/>
            <person name="Radhakrishnan G.V."/>
            <person name="Van Nieuwerburgh F."/>
            <person name="Deforce D."/>
            <person name="Chang C."/>
            <person name="Karol K.G."/>
            <person name="Hedrich R."/>
            <person name="Ulvskov P."/>
            <person name="Glockner G."/>
            <person name="Delwiche C.F."/>
            <person name="Petrasek J."/>
            <person name="Van de Peer Y."/>
            <person name="Friml J."/>
            <person name="Beilby M."/>
            <person name="Dolan L."/>
            <person name="Kohara Y."/>
            <person name="Sugano S."/>
            <person name="Fujiyama A."/>
            <person name="Delaux P.-M."/>
            <person name="Quint M."/>
            <person name="TheiBen G."/>
            <person name="Hagemann M."/>
            <person name="Harholt J."/>
            <person name="Dunand C."/>
            <person name="Zachgo S."/>
            <person name="Langdale J."/>
            <person name="Maumus F."/>
            <person name="Straeten D.V.D."/>
            <person name="Gould S.B."/>
            <person name="Rensing S.A."/>
        </authorList>
    </citation>
    <scope>NUCLEOTIDE SEQUENCE [LARGE SCALE GENOMIC DNA]</scope>
    <source>
        <strain evidence="1 2">S276</strain>
    </source>
</reference>
<name>A0A388JUU7_CHABU</name>
<comment type="caution">
    <text evidence="1">The sequence shown here is derived from an EMBL/GenBank/DDBJ whole genome shotgun (WGS) entry which is preliminary data.</text>
</comment>